<accession>A0A239NUU5</accession>
<reference evidence="3 4" key="1">
    <citation type="submission" date="2017-06" db="EMBL/GenBank/DDBJ databases">
        <authorList>
            <person name="Kim H.J."/>
            <person name="Triplett B.A."/>
        </authorList>
    </citation>
    <scope>NUCLEOTIDE SEQUENCE [LARGE SCALE GENOMIC DNA]</scope>
    <source>
        <strain evidence="3 4">CGMCC 4.1858</strain>
    </source>
</reference>
<feature type="compositionally biased region" description="Polar residues" evidence="1">
    <location>
        <begin position="235"/>
        <end position="250"/>
    </location>
</feature>
<protein>
    <submittedName>
        <fullName evidence="3">Xanthomonas XOO_2897-like deaminase</fullName>
    </submittedName>
</protein>
<gene>
    <name evidence="3" type="ORF">SAMN05216252_15022</name>
</gene>
<dbReference type="InterPro" id="IPR032722">
    <property type="entry name" value="Deaminase_XOO_2897"/>
</dbReference>
<feature type="compositionally biased region" description="Basic and acidic residues" evidence="1">
    <location>
        <begin position="570"/>
        <end position="581"/>
    </location>
</feature>
<dbReference type="Proteomes" id="UP000198280">
    <property type="component" value="Unassembled WGS sequence"/>
</dbReference>
<name>A0A239NUU5_9ACTN</name>
<organism evidence="3 4">
    <name type="scientific">Actinacidiphila glaucinigra</name>
    <dbReference type="NCBI Taxonomy" id="235986"/>
    <lineage>
        <taxon>Bacteria</taxon>
        <taxon>Bacillati</taxon>
        <taxon>Actinomycetota</taxon>
        <taxon>Actinomycetes</taxon>
        <taxon>Kitasatosporales</taxon>
        <taxon>Streptomycetaceae</taxon>
        <taxon>Actinacidiphila</taxon>
    </lineage>
</organism>
<evidence type="ECO:0000259" key="2">
    <source>
        <dbReference type="Pfam" id="PF25547"/>
    </source>
</evidence>
<evidence type="ECO:0000313" key="4">
    <source>
        <dbReference type="Proteomes" id="UP000198280"/>
    </source>
</evidence>
<keyword evidence="4" id="KW-1185">Reference proteome</keyword>
<proteinExistence type="predicted"/>
<feature type="domain" description="Outer membrane channel protein CpnT-like N-terminal" evidence="2">
    <location>
        <begin position="18"/>
        <end position="139"/>
    </location>
</feature>
<dbReference type="AlphaFoldDB" id="A0A239NUU5"/>
<dbReference type="InterPro" id="IPR057746">
    <property type="entry name" value="CpnT-like_N"/>
</dbReference>
<dbReference type="EMBL" id="FZOF01000050">
    <property type="protein sequence ID" value="SNT58615.1"/>
    <property type="molecule type" value="Genomic_DNA"/>
</dbReference>
<evidence type="ECO:0000256" key="1">
    <source>
        <dbReference type="SAM" id="MobiDB-lite"/>
    </source>
</evidence>
<feature type="compositionally biased region" description="Basic residues" evidence="1">
    <location>
        <begin position="266"/>
        <end position="275"/>
    </location>
</feature>
<feature type="compositionally biased region" description="Gly residues" evidence="1">
    <location>
        <begin position="216"/>
        <end position="234"/>
    </location>
</feature>
<feature type="region of interest" description="Disordered" evidence="1">
    <location>
        <begin position="389"/>
        <end position="427"/>
    </location>
</feature>
<dbReference type="Pfam" id="PF25547">
    <property type="entry name" value="WXG100_2"/>
    <property type="match status" value="1"/>
</dbReference>
<feature type="region of interest" description="Disordered" evidence="1">
    <location>
        <begin position="570"/>
        <end position="592"/>
    </location>
</feature>
<feature type="region of interest" description="Disordered" evidence="1">
    <location>
        <begin position="210"/>
        <end position="277"/>
    </location>
</feature>
<dbReference type="RefSeq" id="WP_179280237.1">
    <property type="nucleotide sequence ID" value="NZ_FZOF01000050.1"/>
</dbReference>
<dbReference type="Pfam" id="PF14440">
    <property type="entry name" value="XOO_2897-deam"/>
    <property type="match status" value="1"/>
</dbReference>
<evidence type="ECO:0000313" key="3">
    <source>
        <dbReference type="EMBL" id="SNT58615.1"/>
    </source>
</evidence>
<sequence length="592" mass="63784">MGVVLPSYLDEALDLIGVSWPNVDEDDYREMAQAMRDFSESLRNGTFDLHAAMQDMVGANEGPAVDALAAHWEMVRGKHLSGLTDIGEAAAFGLEAVAVLIEGAKLAAIVQLGILATEIVAAVAAAPVTLGLSSLGGIAGTQACRMIVKRIFKEVQQAVIDEIMSRVTAPIEEAIGAMVGDLVVQVGSNALGVQNGVDLGRTAKAGKDSMQLASAGPGGGGSGGSGSGSGGGSGQINVDLQSYGSLQDSLKSAGDHFDGHSMSHIGKAKSHQGRTRGKDAIANAVNGAMDKAMTGIVEGVKKASKHIGDDMKQGVKLMHDNHHQNDGKIADDLHRIHRREPNRDELRDQLGERPVYLLGDRGKIQRLTRNGPVDLTDADRDLLGVPLKLTGANKDTVPRRPKNPDNPYAWPESTPEDRAARPRKASTKVPFYEDELSRATALARHEQGSYGNYTPDKNTGEPKFSSNNYAAARVEYEHEDGNTRDFILVGRSNNPVHSEKVIGIPFLENGTGQHVKDLYTERAPCSESSDCAAWIQEWMPHVNVTHSIDYGPSAESMEQGNREVEDRLNRMYPGERPEKRSPWTNFKGLHHH</sequence>